<dbReference type="GO" id="GO:0005829">
    <property type="term" value="C:cytosol"/>
    <property type="evidence" value="ECO:0007669"/>
    <property type="project" value="TreeGrafter"/>
</dbReference>
<dbReference type="InterPro" id="IPR011251">
    <property type="entry name" value="Luciferase-like_dom"/>
</dbReference>
<keyword evidence="2" id="KW-0503">Monooxygenase</keyword>
<dbReference type="EMBL" id="JAKFHA010000009">
    <property type="protein sequence ID" value="MCF2529136.1"/>
    <property type="molecule type" value="Genomic_DNA"/>
</dbReference>
<dbReference type="Pfam" id="PF00296">
    <property type="entry name" value="Bac_luciferase"/>
    <property type="match status" value="1"/>
</dbReference>
<reference evidence="4" key="1">
    <citation type="submission" date="2022-01" db="EMBL/GenBank/DDBJ databases">
        <title>Genome-Based Taxonomic Classification of the Phylum Actinobacteria.</title>
        <authorList>
            <person name="Gao Y."/>
        </authorList>
    </citation>
    <scope>NUCLEOTIDE SEQUENCE</scope>
    <source>
        <strain evidence="4">KLBMP 8922</strain>
    </source>
</reference>
<comment type="caution">
    <text evidence="4">The sequence shown here is derived from an EMBL/GenBank/DDBJ whole genome shotgun (WGS) entry which is preliminary data.</text>
</comment>
<dbReference type="InterPro" id="IPR036661">
    <property type="entry name" value="Luciferase-like_sf"/>
</dbReference>
<dbReference type="AlphaFoldDB" id="A0AA41Q0N2"/>
<evidence type="ECO:0000313" key="4">
    <source>
        <dbReference type="EMBL" id="MCF2529136.1"/>
    </source>
</evidence>
<keyword evidence="5" id="KW-1185">Reference proteome</keyword>
<dbReference type="PANTHER" id="PTHR30137:SF8">
    <property type="entry name" value="BLR5498 PROTEIN"/>
    <property type="match status" value="1"/>
</dbReference>
<name>A0AA41Q0N2_9ACTN</name>
<dbReference type="InterPro" id="IPR019921">
    <property type="entry name" value="Lucif-like_OxRdtase_Rv2161c"/>
</dbReference>
<proteinExistence type="predicted"/>
<dbReference type="PANTHER" id="PTHR30137">
    <property type="entry name" value="LUCIFERASE-LIKE MONOOXYGENASE"/>
    <property type="match status" value="1"/>
</dbReference>
<protein>
    <submittedName>
        <fullName evidence="4">LLM class flavin-dependent oxidoreductase</fullName>
    </submittedName>
</protein>
<dbReference type="Proteomes" id="UP001165378">
    <property type="component" value="Unassembled WGS sequence"/>
</dbReference>
<dbReference type="GO" id="GO:0016705">
    <property type="term" value="F:oxidoreductase activity, acting on paired donors, with incorporation or reduction of molecular oxygen"/>
    <property type="evidence" value="ECO:0007669"/>
    <property type="project" value="InterPro"/>
</dbReference>
<feature type="domain" description="Luciferase-like" evidence="3">
    <location>
        <begin position="13"/>
        <end position="303"/>
    </location>
</feature>
<evidence type="ECO:0000256" key="1">
    <source>
        <dbReference type="ARBA" id="ARBA00023002"/>
    </source>
</evidence>
<gene>
    <name evidence="4" type="ORF">LZ495_18215</name>
</gene>
<dbReference type="InterPro" id="IPR050766">
    <property type="entry name" value="Bact_Lucif_Oxidored"/>
</dbReference>
<organism evidence="4 5">
    <name type="scientific">Yinghuangia soli</name>
    <dbReference type="NCBI Taxonomy" id="2908204"/>
    <lineage>
        <taxon>Bacteria</taxon>
        <taxon>Bacillati</taxon>
        <taxon>Actinomycetota</taxon>
        <taxon>Actinomycetes</taxon>
        <taxon>Kitasatosporales</taxon>
        <taxon>Streptomycetaceae</taxon>
        <taxon>Yinghuangia</taxon>
    </lineage>
</organism>
<dbReference type="SUPFAM" id="SSF51679">
    <property type="entry name" value="Bacterial luciferase-like"/>
    <property type="match status" value="1"/>
</dbReference>
<evidence type="ECO:0000259" key="3">
    <source>
        <dbReference type="Pfam" id="PF00296"/>
    </source>
</evidence>
<dbReference type="NCBIfam" id="TIGR03619">
    <property type="entry name" value="F420_Rv2161c"/>
    <property type="match status" value="1"/>
</dbReference>
<keyword evidence="1" id="KW-0560">Oxidoreductase</keyword>
<sequence length="349" mass="38270">MQFSMSLPLLIDPAERDPYRRTFELARIAEEAGFTTVTVGHHHFMPGNLADPLTLLAAVAARTDTLRVGTGIFQLPVHNPVRVAEQVAIIDQISGGRVSLGVGTGWWPLEYQVHGSDFRQRGARMEEALRILKHVWTTEDTGYEGRFWSFPDLTVHPRPVQDPHPPLWVAGVADAAVRRAARLGDAWLCGPVQSLAKAASCLDVYREACAETGKRPAWILRRYAWLGTDRAQVARDVLPEYVGGLMEHWRESAEDDAEKALFARIDAGEDVSAEEIARDRLLWGGPEDVVAQIRRYAAETGCDHVHSAFGGGLPGSAAQASLGSFDEIAAMVRLFGREVIPAFAEDTGA</sequence>
<evidence type="ECO:0000313" key="5">
    <source>
        <dbReference type="Proteomes" id="UP001165378"/>
    </source>
</evidence>
<dbReference type="Gene3D" id="3.20.20.30">
    <property type="entry name" value="Luciferase-like domain"/>
    <property type="match status" value="1"/>
</dbReference>
<evidence type="ECO:0000256" key="2">
    <source>
        <dbReference type="ARBA" id="ARBA00023033"/>
    </source>
</evidence>
<dbReference type="RefSeq" id="WP_235053303.1">
    <property type="nucleotide sequence ID" value="NZ_JAKFHA010000009.1"/>
</dbReference>
<accession>A0AA41Q0N2</accession>
<dbReference type="GO" id="GO:0004497">
    <property type="term" value="F:monooxygenase activity"/>
    <property type="evidence" value="ECO:0007669"/>
    <property type="project" value="UniProtKB-KW"/>
</dbReference>